<name>A0A9D5ACJ1_PEA</name>
<evidence type="ECO:0000313" key="2">
    <source>
        <dbReference type="EMBL" id="KAI5400610.1"/>
    </source>
</evidence>
<dbReference type="AlphaFoldDB" id="A0A9D5ACJ1"/>
<accession>A0A9D5ACJ1</accession>
<organism evidence="2 3">
    <name type="scientific">Pisum sativum</name>
    <name type="common">Garden pea</name>
    <name type="synonym">Lathyrus oleraceus</name>
    <dbReference type="NCBI Taxonomy" id="3888"/>
    <lineage>
        <taxon>Eukaryota</taxon>
        <taxon>Viridiplantae</taxon>
        <taxon>Streptophyta</taxon>
        <taxon>Embryophyta</taxon>
        <taxon>Tracheophyta</taxon>
        <taxon>Spermatophyta</taxon>
        <taxon>Magnoliopsida</taxon>
        <taxon>eudicotyledons</taxon>
        <taxon>Gunneridae</taxon>
        <taxon>Pentapetalae</taxon>
        <taxon>rosids</taxon>
        <taxon>fabids</taxon>
        <taxon>Fabales</taxon>
        <taxon>Fabaceae</taxon>
        <taxon>Papilionoideae</taxon>
        <taxon>50 kb inversion clade</taxon>
        <taxon>NPAAA clade</taxon>
        <taxon>Hologalegina</taxon>
        <taxon>IRL clade</taxon>
        <taxon>Fabeae</taxon>
        <taxon>Lathyrus</taxon>
    </lineage>
</organism>
<keyword evidence="3" id="KW-1185">Reference proteome</keyword>
<feature type="compositionally biased region" description="Basic and acidic residues" evidence="1">
    <location>
        <begin position="122"/>
        <end position="140"/>
    </location>
</feature>
<comment type="caution">
    <text evidence="2">The sequence shown here is derived from an EMBL/GenBank/DDBJ whole genome shotgun (WGS) entry which is preliminary data.</text>
</comment>
<evidence type="ECO:0000256" key="1">
    <source>
        <dbReference type="SAM" id="MobiDB-lite"/>
    </source>
</evidence>
<gene>
    <name evidence="2" type="ORF">KIW84_065480</name>
</gene>
<dbReference type="Proteomes" id="UP001058974">
    <property type="component" value="Chromosome 6"/>
</dbReference>
<dbReference type="EMBL" id="JAMSHJ010000006">
    <property type="protein sequence ID" value="KAI5400610.1"/>
    <property type="molecule type" value="Genomic_DNA"/>
</dbReference>
<evidence type="ECO:0000313" key="3">
    <source>
        <dbReference type="Proteomes" id="UP001058974"/>
    </source>
</evidence>
<reference evidence="2 3" key="1">
    <citation type="journal article" date="2022" name="Nat. Genet.">
        <title>Improved pea reference genome and pan-genome highlight genomic features and evolutionary characteristics.</title>
        <authorList>
            <person name="Yang T."/>
            <person name="Liu R."/>
            <person name="Luo Y."/>
            <person name="Hu S."/>
            <person name="Wang D."/>
            <person name="Wang C."/>
            <person name="Pandey M.K."/>
            <person name="Ge S."/>
            <person name="Xu Q."/>
            <person name="Li N."/>
            <person name="Li G."/>
            <person name="Huang Y."/>
            <person name="Saxena R.K."/>
            <person name="Ji Y."/>
            <person name="Li M."/>
            <person name="Yan X."/>
            <person name="He Y."/>
            <person name="Liu Y."/>
            <person name="Wang X."/>
            <person name="Xiang C."/>
            <person name="Varshney R.K."/>
            <person name="Ding H."/>
            <person name="Gao S."/>
            <person name="Zong X."/>
        </authorList>
    </citation>
    <scope>NUCLEOTIDE SEQUENCE [LARGE SCALE GENOMIC DNA]</scope>
    <source>
        <strain evidence="2 3">cv. Zhongwan 6</strain>
    </source>
</reference>
<sequence length="140" mass="15655">MNILDALSGGSLLSKSYEDGYKLIESITVNTYQWHVTRETANSTQKRHAGVYEVTKTITLSAQVTQNHQMMKNIMTLQVTKPKPVKVVNDASEVIKLRSGKECDGSTLRNIKSSEELPAQDNSKDEVKSTKEPFSEVHNE</sequence>
<dbReference type="Gramene" id="Psat06G0548000-T1">
    <property type="protein sequence ID" value="KAI5400610.1"/>
    <property type="gene ID" value="KIW84_065480"/>
</dbReference>
<proteinExistence type="predicted"/>
<feature type="region of interest" description="Disordered" evidence="1">
    <location>
        <begin position="104"/>
        <end position="140"/>
    </location>
</feature>
<protein>
    <submittedName>
        <fullName evidence="2">Uncharacterized protein</fullName>
    </submittedName>
</protein>